<gene>
    <name evidence="12" type="ORF">NM06_04635</name>
</gene>
<proteinExistence type="predicted"/>
<evidence type="ECO:0000256" key="8">
    <source>
        <dbReference type="ARBA" id="ARBA00023136"/>
    </source>
</evidence>
<evidence type="ECO:0000256" key="7">
    <source>
        <dbReference type="ARBA" id="ARBA00022989"/>
    </source>
</evidence>
<comment type="catalytic activity">
    <reaction evidence="9">
        <text>3',3'-c-di-GMP + H2O = 5'-phosphoguanylyl(3'-&gt;5')guanosine + H(+)</text>
        <dbReference type="Rhea" id="RHEA:24902"/>
        <dbReference type="ChEBI" id="CHEBI:15377"/>
        <dbReference type="ChEBI" id="CHEBI:15378"/>
        <dbReference type="ChEBI" id="CHEBI:58754"/>
        <dbReference type="ChEBI" id="CHEBI:58805"/>
        <dbReference type="EC" id="3.1.4.52"/>
    </reaction>
</comment>
<dbReference type="Gene3D" id="3.20.20.450">
    <property type="entry name" value="EAL domain"/>
    <property type="match status" value="1"/>
</dbReference>
<name>A0A0A5I3U3_PHOS4</name>
<keyword evidence="4" id="KW-0973">c-di-GMP</keyword>
<evidence type="ECO:0000256" key="9">
    <source>
        <dbReference type="ARBA" id="ARBA00034290"/>
    </source>
</evidence>
<keyword evidence="6" id="KW-0378">Hydrolase</keyword>
<reference evidence="12 13" key="1">
    <citation type="submission" date="2014-10" db="EMBL/GenBank/DDBJ databases">
        <title>Genome sequencing of Vibrio sinaloensis T08.</title>
        <authorList>
            <person name="Chan K.-G."/>
            <person name="Mohamad N.I."/>
        </authorList>
    </citation>
    <scope>NUCLEOTIDE SEQUENCE [LARGE SCALE GENOMIC DNA]</scope>
    <source>
        <strain evidence="12 13">T08</strain>
    </source>
</reference>
<dbReference type="EC" id="3.1.4.52" evidence="2"/>
<dbReference type="Proteomes" id="UP000030451">
    <property type="component" value="Unassembled WGS sequence"/>
</dbReference>
<dbReference type="STRING" id="379097.SE23_05850"/>
<comment type="caution">
    <text evidence="12">The sequence shown here is derived from an EMBL/GenBank/DDBJ whole genome shotgun (WGS) entry which is preliminary data.</text>
</comment>
<keyword evidence="8 10" id="KW-0472">Membrane</keyword>
<evidence type="ECO:0000256" key="2">
    <source>
        <dbReference type="ARBA" id="ARBA00012282"/>
    </source>
</evidence>
<dbReference type="GO" id="GO:0071111">
    <property type="term" value="F:cyclic-guanylate-specific phosphodiesterase activity"/>
    <property type="evidence" value="ECO:0007669"/>
    <property type="project" value="UniProtKB-EC"/>
</dbReference>
<dbReference type="PANTHER" id="PTHR33121">
    <property type="entry name" value="CYCLIC DI-GMP PHOSPHODIESTERASE PDEF"/>
    <property type="match status" value="1"/>
</dbReference>
<dbReference type="InterPro" id="IPR050706">
    <property type="entry name" value="Cyclic-di-GMP_PDE-like"/>
</dbReference>
<evidence type="ECO:0000256" key="5">
    <source>
        <dbReference type="ARBA" id="ARBA00022692"/>
    </source>
</evidence>
<dbReference type="CDD" id="cd01948">
    <property type="entry name" value="EAL"/>
    <property type="match status" value="1"/>
</dbReference>
<evidence type="ECO:0000256" key="3">
    <source>
        <dbReference type="ARBA" id="ARBA00022475"/>
    </source>
</evidence>
<evidence type="ECO:0000313" key="13">
    <source>
        <dbReference type="Proteomes" id="UP000030451"/>
    </source>
</evidence>
<protein>
    <recommendedName>
        <fullName evidence="2">cyclic-guanylate-specific phosphodiesterase</fullName>
        <ecNumber evidence="2">3.1.4.52</ecNumber>
    </recommendedName>
</protein>
<evidence type="ECO:0000256" key="4">
    <source>
        <dbReference type="ARBA" id="ARBA00022636"/>
    </source>
</evidence>
<dbReference type="PROSITE" id="PS50883">
    <property type="entry name" value="EAL"/>
    <property type="match status" value="1"/>
</dbReference>
<dbReference type="SUPFAM" id="SSF141868">
    <property type="entry name" value="EAL domain-like"/>
    <property type="match status" value="1"/>
</dbReference>
<dbReference type="InterPro" id="IPR001633">
    <property type="entry name" value="EAL_dom"/>
</dbReference>
<dbReference type="SMART" id="SM00052">
    <property type="entry name" value="EAL"/>
    <property type="match status" value="1"/>
</dbReference>
<keyword evidence="3" id="KW-1003">Cell membrane</keyword>
<keyword evidence="7 10" id="KW-1133">Transmembrane helix</keyword>
<accession>A0A0A5I3U3</accession>
<evidence type="ECO:0000313" key="12">
    <source>
        <dbReference type="EMBL" id="KGY10439.1"/>
    </source>
</evidence>
<evidence type="ECO:0000256" key="1">
    <source>
        <dbReference type="ARBA" id="ARBA00004651"/>
    </source>
</evidence>
<keyword evidence="5 10" id="KW-0812">Transmembrane</keyword>
<sequence length="526" mass="60457">MVENRFKEIWSHFPVLLPVTSIFVGVFLLAAIFNHHQLRKHALTDGSDSINKLERYIDTMADDLQTLAIKVGDDCSEQDKLALRAKVFNSRMLKEIGLYKDGIVYCTSNEGPSQIRLFNSTLQRIDASPKHITISLTESKSKLKTFFIYSSSDKKRGINALLHPQQFLELISPVFEERKYGYQIHVLNEVIQSNQTQPGLKLYSFSSSLYPLSISVYLTSESYQNHYLSHMGETVSIALVLSLLYLMIRYQTLVKRSVEYSLVNAIHQEQIELYLQPIVDIHSRKVVGSEALVRWNHPVQGQISPEQFIPLAEKLGIIDRVTEYAFREVTRFLKRNPDYCEHNYISINISRYQIVKPEFVDYLTNYAKRHPKLVSRILLELTENVDLTSEQLDLALTHLTQIQSLGFEIAIDDFGTGYSGLNLIRQMKFDVVKIDQVFIKSLHSDSNIKPVLKSMIQLATDLGMRVIAEGVETEYQIEQLEQLGVKYIQGFYYARPIKPEDFAVFYQMSDTAHIQAQPVPRWNADG</sequence>
<comment type="subcellular location">
    <subcellularLocation>
        <location evidence="1">Cell membrane</location>
        <topology evidence="1">Multi-pass membrane protein</topology>
    </subcellularLocation>
</comment>
<dbReference type="Pfam" id="PF12792">
    <property type="entry name" value="CSS-motif"/>
    <property type="match status" value="1"/>
</dbReference>
<dbReference type="InterPro" id="IPR024744">
    <property type="entry name" value="CSS-motif_dom"/>
</dbReference>
<feature type="domain" description="EAL" evidence="11">
    <location>
        <begin position="255"/>
        <end position="510"/>
    </location>
</feature>
<dbReference type="EMBL" id="JRWP01000004">
    <property type="protein sequence ID" value="KGY10439.1"/>
    <property type="molecule type" value="Genomic_DNA"/>
</dbReference>
<evidence type="ECO:0000256" key="6">
    <source>
        <dbReference type="ARBA" id="ARBA00022801"/>
    </source>
</evidence>
<feature type="transmembrane region" description="Helical" evidence="10">
    <location>
        <begin position="12"/>
        <end position="33"/>
    </location>
</feature>
<organism evidence="12 13">
    <name type="scientific">Photobacterium sp. (strain ATCC 43367)</name>
    <dbReference type="NCBI Taxonomy" id="379097"/>
    <lineage>
        <taxon>Bacteria</taxon>
        <taxon>Pseudomonadati</taxon>
        <taxon>Pseudomonadota</taxon>
        <taxon>Gammaproteobacteria</taxon>
        <taxon>Vibrionales</taxon>
        <taxon>Vibrionaceae</taxon>
        <taxon>Vibrio</taxon>
        <taxon>Vibrio oreintalis group</taxon>
    </lineage>
</organism>
<dbReference type="GO" id="GO:0005886">
    <property type="term" value="C:plasma membrane"/>
    <property type="evidence" value="ECO:0007669"/>
    <property type="project" value="UniProtKB-SubCell"/>
</dbReference>
<dbReference type="Pfam" id="PF00563">
    <property type="entry name" value="EAL"/>
    <property type="match status" value="1"/>
</dbReference>
<dbReference type="AlphaFoldDB" id="A0A0A5I3U3"/>
<evidence type="ECO:0000259" key="11">
    <source>
        <dbReference type="PROSITE" id="PS50883"/>
    </source>
</evidence>
<dbReference type="PANTHER" id="PTHR33121:SF79">
    <property type="entry name" value="CYCLIC DI-GMP PHOSPHODIESTERASE PDED-RELATED"/>
    <property type="match status" value="1"/>
</dbReference>
<evidence type="ECO:0000256" key="10">
    <source>
        <dbReference type="SAM" id="Phobius"/>
    </source>
</evidence>
<dbReference type="InterPro" id="IPR035919">
    <property type="entry name" value="EAL_sf"/>
</dbReference>